<comment type="caution">
    <text evidence="2">The sequence shown here is derived from an EMBL/GenBank/DDBJ whole genome shotgun (WGS) entry which is preliminary data.</text>
</comment>
<feature type="domain" description="HicB-like antitoxin of toxin-antitoxin system" evidence="1">
    <location>
        <begin position="4"/>
        <end position="51"/>
    </location>
</feature>
<dbReference type="InterPro" id="IPR051404">
    <property type="entry name" value="TA_system_antitoxin"/>
</dbReference>
<evidence type="ECO:0000313" key="2">
    <source>
        <dbReference type="EMBL" id="NWH06962.1"/>
    </source>
</evidence>
<dbReference type="PANTHER" id="PTHR34504:SF4">
    <property type="entry name" value="ANTITOXIN HICB"/>
    <property type="match status" value="1"/>
</dbReference>
<evidence type="ECO:0000259" key="1">
    <source>
        <dbReference type="Pfam" id="PF15919"/>
    </source>
</evidence>
<dbReference type="RefSeq" id="WP_178368405.1">
    <property type="nucleotide sequence ID" value="NZ_JACADJ010000159.1"/>
</dbReference>
<reference evidence="2 3" key="1">
    <citation type="submission" date="2020-06" db="EMBL/GenBank/DDBJ databases">
        <title>High-quality draft genome of sulfate reducer Desulfobacter latus type strain AcrS2 isolated from marine sediment.</title>
        <authorList>
            <person name="Hoppe M."/>
            <person name="Larsen C.K."/>
            <person name="Marshall I.P.G."/>
            <person name="Schramm A."/>
            <person name="Marietou A.G."/>
        </authorList>
    </citation>
    <scope>NUCLEOTIDE SEQUENCE [LARGE SCALE GENOMIC DNA]</scope>
    <source>
        <strain evidence="2 3">AcRS2</strain>
    </source>
</reference>
<dbReference type="Pfam" id="PF15919">
    <property type="entry name" value="HicB_lk_antitox"/>
    <property type="match status" value="1"/>
</dbReference>
<dbReference type="InterPro" id="IPR035069">
    <property type="entry name" value="TTHA1013/TTHA0281-like"/>
</dbReference>
<name>A0A850TBD1_9BACT</name>
<dbReference type="SUPFAM" id="SSF143100">
    <property type="entry name" value="TTHA1013/TTHA0281-like"/>
    <property type="match status" value="1"/>
</dbReference>
<dbReference type="InterPro" id="IPR031807">
    <property type="entry name" value="HicB-like"/>
</dbReference>
<proteinExistence type="predicted"/>
<dbReference type="Proteomes" id="UP000553343">
    <property type="component" value="Unassembled WGS sequence"/>
</dbReference>
<organism evidence="2 3">
    <name type="scientific">Desulfobacter latus</name>
    <dbReference type="NCBI Taxonomy" id="2292"/>
    <lineage>
        <taxon>Bacteria</taxon>
        <taxon>Pseudomonadati</taxon>
        <taxon>Thermodesulfobacteriota</taxon>
        <taxon>Desulfobacteria</taxon>
        <taxon>Desulfobacterales</taxon>
        <taxon>Desulfobacteraceae</taxon>
        <taxon>Desulfobacter</taxon>
    </lineage>
</organism>
<dbReference type="PANTHER" id="PTHR34504">
    <property type="entry name" value="ANTITOXIN HICB"/>
    <property type="match status" value="1"/>
</dbReference>
<sequence>MEKYTAIIERCSETKLYVGYIPGFPGAHSQADTIDELHKNLKEVLEMLLEDGPPKIESEFVGTQLVEVA</sequence>
<evidence type="ECO:0000313" key="3">
    <source>
        <dbReference type="Proteomes" id="UP000553343"/>
    </source>
</evidence>
<keyword evidence="3" id="KW-1185">Reference proteome</keyword>
<accession>A0A850TBD1</accession>
<dbReference type="AlphaFoldDB" id="A0A850TBD1"/>
<dbReference type="EMBL" id="JACADJ010000159">
    <property type="protein sequence ID" value="NWH06962.1"/>
    <property type="molecule type" value="Genomic_DNA"/>
</dbReference>
<gene>
    <name evidence="2" type="ORF">HXW94_18620</name>
</gene>
<protein>
    <submittedName>
        <fullName evidence="2">Type II toxin-antitoxin system HicB family antitoxin</fullName>
    </submittedName>
</protein>
<dbReference type="Gene3D" id="3.30.160.250">
    <property type="match status" value="1"/>
</dbReference>